<reference evidence="8" key="1">
    <citation type="submission" date="2015-09" db="EMBL/GenBank/DDBJ databases">
        <authorList>
            <consortium name="Pathogen Informatics"/>
        </authorList>
    </citation>
    <scope>NUCLEOTIDE SEQUENCE [LARGE SCALE GENOMIC DNA]</scope>
    <source>
        <strain evidence="8">Lake Konstanz</strain>
    </source>
</reference>
<accession>A0A0S4ILF0</accession>
<dbReference type="InterPro" id="IPR036236">
    <property type="entry name" value="Znf_C2H2_sf"/>
</dbReference>
<feature type="compositionally biased region" description="Polar residues" evidence="5">
    <location>
        <begin position="50"/>
        <end position="62"/>
    </location>
</feature>
<feature type="region of interest" description="Disordered" evidence="5">
    <location>
        <begin position="50"/>
        <end position="69"/>
    </location>
</feature>
<protein>
    <submittedName>
        <fullName evidence="7">Zinc finger protein, putative</fullName>
    </submittedName>
</protein>
<name>A0A0S4ILF0_BODSA</name>
<organism evidence="7 8">
    <name type="scientific">Bodo saltans</name>
    <name type="common">Flagellated protozoan</name>
    <dbReference type="NCBI Taxonomy" id="75058"/>
    <lineage>
        <taxon>Eukaryota</taxon>
        <taxon>Discoba</taxon>
        <taxon>Euglenozoa</taxon>
        <taxon>Kinetoplastea</taxon>
        <taxon>Metakinetoplastina</taxon>
        <taxon>Eubodonida</taxon>
        <taxon>Bodonidae</taxon>
        <taxon>Bodo</taxon>
    </lineage>
</organism>
<evidence type="ECO:0000256" key="5">
    <source>
        <dbReference type="SAM" id="MobiDB-lite"/>
    </source>
</evidence>
<dbReference type="Pfam" id="PF12756">
    <property type="entry name" value="zf-C2H2_2"/>
    <property type="match status" value="1"/>
</dbReference>
<dbReference type="GO" id="GO:0030687">
    <property type="term" value="C:preribosome, large subunit precursor"/>
    <property type="evidence" value="ECO:0007669"/>
    <property type="project" value="TreeGrafter"/>
</dbReference>
<dbReference type="EMBL" id="CYKH01000275">
    <property type="protein sequence ID" value="CUF24722.1"/>
    <property type="molecule type" value="Genomic_DNA"/>
</dbReference>
<dbReference type="PANTHER" id="PTHR13182">
    <property type="entry name" value="ZINC FINGER PROTEIN 622"/>
    <property type="match status" value="1"/>
</dbReference>
<dbReference type="SMART" id="SM00355">
    <property type="entry name" value="ZnF_C2H2"/>
    <property type="match status" value="4"/>
</dbReference>
<dbReference type="InterPro" id="IPR013087">
    <property type="entry name" value="Znf_C2H2_type"/>
</dbReference>
<evidence type="ECO:0000313" key="7">
    <source>
        <dbReference type="EMBL" id="CUF24722.1"/>
    </source>
</evidence>
<dbReference type="OrthoDB" id="19329at2759"/>
<keyword evidence="2 4" id="KW-0863">Zinc-finger</keyword>
<feature type="domain" description="C2H2-type" evidence="6">
    <location>
        <begin position="73"/>
        <end position="102"/>
    </location>
</feature>
<dbReference type="InterPro" id="IPR041661">
    <property type="entry name" value="ZN622/Rei1/Reh1_Znf-C2H2"/>
</dbReference>
<evidence type="ECO:0000256" key="3">
    <source>
        <dbReference type="ARBA" id="ARBA00022833"/>
    </source>
</evidence>
<keyword evidence="1" id="KW-0479">Metal-binding</keyword>
<keyword evidence="3" id="KW-0862">Zinc</keyword>
<dbReference type="PROSITE" id="PS00028">
    <property type="entry name" value="ZINC_FINGER_C2H2_1"/>
    <property type="match status" value="2"/>
</dbReference>
<proteinExistence type="predicted"/>
<dbReference type="InterPro" id="IPR022755">
    <property type="entry name" value="Znf_C2H2_jaz"/>
</dbReference>
<dbReference type="PANTHER" id="PTHR13182:SF8">
    <property type="entry name" value="CYTOPLASMIC 60S SUBUNIT BIOGENESIS FACTOR ZNF622"/>
    <property type="match status" value="1"/>
</dbReference>
<dbReference type="SUPFAM" id="SSF57667">
    <property type="entry name" value="beta-beta-alpha zinc fingers"/>
    <property type="match status" value="2"/>
</dbReference>
<evidence type="ECO:0000259" key="6">
    <source>
        <dbReference type="PROSITE" id="PS50157"/>
    </source>
</evidence>
<dbReference type="Gene3D" id="3.30.160.60">
    <property type="entry name" value="Classic Zinc Finger"/>
    <property type="match status" value="1"/>
</dbReference>
<dbReference type="OMA" id="WTQTQQQ"/>
<dbReference type="Proteomes" id="UP000051952">
    <property type="component" value="Unassembled WGS sequence"/>
</dbReference>
<evidence type="ECO:0000313" key="8">
    <source>
        <dbReference type="Proteomes" id="UP000051952"/>
    </source>
</evidence>
<evidence type="ECO:0000256" key="1">
    <source>
        <dbReference type="ARBA" id="ARBA00022723"/>
    </source>
</evidence>
<sequence>MTDVAAPLPLAKCATCTITFESKELMRKHYETDFHLSNVRRRVEGQKILTQSEFRHSNPNSTGEEEADGTPLYSCSLCKKAFRSIQTLQSHVKSTAHLMRKEQRIISRDSEAASMLSSTSLGSAAIGLHRRHKMHNKVRSAHEDPSQEAPVKVSAQDKDEDVDELRCLFCGYKSATVEANLEHLLKEHEFTIPLVHRCTDVKGLLLYLARKVNGLMCLVCGADTKNLSSLSGLRDHMKACDHEHLVLSTEYNEFYGNTLDDYDAITTLPNEEGQLIVGARTVFKRDAAPGLHHRLYETEEQHVERKAITTAAQQAAVALRKERADLIRPELTRQAKDFQKQDQRYQRKMLCVSLRANKLHVKGYDGEGEVN</sequence>
<keyword evidence="8" id="KW-1185">Reference proteome</keyword>
<dbReference type="Pfam" id="PF12171">
    <property type="entry name" value="zf-C2H2_jaz"/>
    <property type="match status" value="1"/>
</dbReference>
<dbReference type="InterPro" id="IPR040025">
    <property type="entry name" value="Znf622/Rei1/Reh1"/>
</dbReference>
<dbReference type="GO" id="GO:0042273">
    <property type="term" value="P:ribosomal large subunit biogenesis"/>
    <property type="evidence" value="ECO:0007669"/>
    <property type="project" value="TreeGrafter"/>
</dbReference>
<dbReference type="PROSITE" id="PS50157">
    <property type="entry name" value="ZINC_FINGER_C2H2_2"/>
    <property type="match status" value="1"/>
</dbReference>
<dbReference type="GO" id="GO:0008270">
    <property type="term" value="F:zinc ion binding"/>
    <property type="evidence" value="ECO:0007669"/>
    <property type="project" value="UniProtKB-KW"/>
</dbReference>
<evidence type="ECO:0000256" key="4">
    <source>
        <dbReference type="PROSITE-ProRule" id="PRU00042"/>
    </source>
</evidence>
<dbReference type="VEuPathDB" id="TriTrypDB:BSAL_60595"/>
<dbReference type="AlphaFoldDB" id="A0A0S4ILF0"/>
<evidence type="ECO:0000256" key="2">
    <source>
        <dbReference type="ARBA" id="ARBA00022771"/>
    </source>
</evidence>
<gene>
    <name evidence="7" type="ORF">BSAL_60595</name>
</gene>